<dbReference type="KEGG" id="psq:PUNSTDRAFT_37895"/>
<feature type="non-terminal residue" evidence="1">
    <location>
        <position position="713"/>
    </location>
</feature>
<name>R7S2B0_PUNST</name>
<dbReference type="RefSeq" id="XP_007389385.1">
    <property type="nucleotide sequence ID" value="XM_007389323.1"/>
</dbReference>
<dbReference type="PANTHER" id="PTHR31912">
    <property type="entry name" value="IP13529P"/>
    <property type="match status" value="1"/>
</dbReference>
<accession>R7S2B0</accession>
<dbReference type="GeneID" id="18882314"/>
<dbReference type="EMBL" id="JH687586">
    <property type="protein sequence ID" value="EIN03386.1"/>
    <property type="molecule type" value="Genomic_DNA"/>
</dbReference>
<evidence type="ECO:0000313" key="2">
    <source>
        <dbReference type="Proteomes" id="UP000054196"/>
    </source>
</evidence>
<dbReference type="PANTHER" id="PTHR31912:SF34">
    <property type="entry name" value="NOTOCHORD-RELATED PROTEIN"/>
    <property type="match status" value="1"/>
</dbReference>
<organism evidence="1 2">
    <name type="scientific">Punctularia strigosozonata (strain HHB-11173)</name>
    <name type="common">White-rot fungus</name>
    <dbReference type="NCBI Taxonomy" id="741275"/>
    <lineage>
        <taxon>Eukaryota</taxon>
        <taxon>Fungi</taxon>
        <taxon>Dikarya</taxon>
        <taxon>Basidiomycota</taxon>
        <taxon>Agaricomycotina</taxon>
        <taxon>Agaricomycetes</taxon>
        <taxon>Corticiales</taxon>
        <taxon>Punctulariaceae</taxon>
        <taxon>Punctularia</taxon>
    </lineage>
</organism>
<feature type="non-terminal residue" evidence="1">
    <location>
        <position position="1"/>
    </location>
</feature>
<dbReference type="OMA" id="FISETWH"/>
<evidence type="ECO:0000313" key="1">
    <source>
        <dbReference type="EMBL" id="EIN03386.1"/>
    </source>
</evidence>
<proteinExistence type="predicted"/>
<gene>
    <name evidence="1" type="ORF">PUNSTDRAFT_37895</name>
</gene>
<reference evidence="2" key="1">
    <citation type="journal article" date="2012" name="Science">
        <title>The Paleozoic origin of enzymatic lignin decomposition reconstructed from 31 fungal genomes.</title>
        <authorList>
            <person name="Floudas D."/>
            <person name="Binder M."/>
            <person name="Riley R."/>
            <person name="Barry K."/>
            <person name="Blanchette R.A."/>
            <person name="Henrissat B."/>
            <person name="Martinez A.T."/>
            <person name="Otillar R."/>
            <person name="Spatafora J.W."/>
            <person name="Yadav J.S."/>
            <person name="Aerts A."/>
            <person name="Benoit I."/>
            <person name="Boyd A."/>
            <person name="Carlson A."/>
            <person name="Copeland A."/>
            <person name="Coutinho P.M."/>
            <person name="de Vries R.P."/>
            <person name="Ferreira P."/>
            <person name="Findley K."/>
            <person name="Foster B."/>
            <person name="Gaskell J."/>
            <person name="Glotzer D."/>
            <person name="Gorecki P."/>
            <person name="Heitman J."/>
            <person name="Hesse C."/>
            <person name="Hori C."/>
            <person name="Igarashi K."/>
            <person name="Jurgens J.A."/>
            <person name="Kallen N."/>
            <person name="Kersten P."/>
            <person name="Kohler A."/>
            <person name="Kuees U."/>
            <person name="Kumar T.K.A."/>
            <person name="Kuo A."/>
            <person name="LaButti K."/>
            <person name="Larrondo L.F."/>
            <person name="Lindquist E."/>
            <person name="Ling A."/>
            <person name="Lombard V."/>
            <person name="Lucas S."/>
            <person name="Lundell T."/>
            <person name="Martin R."/>
            <person name="McLaughlin D.J."/>
            <person name="Morgenstern I."/>
            <person name="Morin E."/>
            <person name="Murat C."/>
            <person name="Nagy L.G."/>
            <person name="Nolan M."/>
            <person name="Ohm R.A."/>
            <person name="Patyshakuliyeva A."/>
            <person name="Rokas A."/>
            <person name="Ruiz-Duenas F.J."/>
            <person name="Sabat G."/>
            <person name="Salamov A."/>
            <person name="Samejima M."/>
            <person name="Schmutz J."/>
            <person name="Slot J.C."/>
            <person name="St John F."/>
            <person name="Stenlid J."/>
            <person name="Sun H."/>
            <person name="Sun S."/>
            <person name="Syed K."/>
            <person name="Tsang A."/>
            <person name="Wiebenga A."/>
            <person name="Young D."/>
            <person name="Pisabarro A."/>
            <person name="Eastwood D.C."/>
            <person name="Martin F."/>
            <person name="Cullen D."/>
            <person name="Grigoriev I.V."/>
            <person name="Hibbett D.S."/>
        </authorList>
    </citation>
    <scope>NUCLEOTIDE SEQUENCE [LARGE SCALE GENOMIC DNA]</scope>
    <source>
        <strain evidence="2">HHB-11173 SS5</strain>
    </source>
</reference>
<dbReference type="HOGENOM" id="CLU_004591_2_0_1"/>
<sequence>WFPYESRTMFLLDLLDSLPRIRLSDTSMRLVLWVMKECSARDVPSLNALRQAQERVSKQTAVSSLEYKSAKGNIFYVLDPREIVSIDWSTPKTRSFIHVYPEVPDGPITDFWHTGKMHAGYDLDMLTPMWVSDTHNGRHYYTKEFAQLHDGTFVIPVRWVVMKGQMSVDVFEVDTEGSFPSVMVIIVAKTSVICSNNPFLDSVLQCDQIKTFLHHHPHLPNPLRLLAGGDPLYSSFVDYWGDDVSGNRSKSFNKHNNAYITHRNLPRKLLQQEYHVHFVSTSQHASITEQFMAFKAIAESTHTEPVRVHDAKTGGHAKLRIFANSNPADNPMQSEMSSHIGGAGNCKCRKCKVGGTKREKEGLEVYHSLFEGGEPRTAQDTLREVWIQLEKACEGVMLPVKERQTETGVKDAYAQHWVEQLIARFKQMHAEDPARSRESIVQELKVWLHEHAHDVLNPFLTMPGLDVNRDTPIELLHTVLLGLLKYTWHWCHPTWKDDQKKYFSLRLASTDTNGLSIPAIRADYIMQYAGSLIGRQFKILGQTASFHTYDICPSKLHYDLWKASGELDALLWFPEIDDLDDYVTNITVAAGNVVDIIAAIDPSKIVEKTKLHLLAAHLEEDIRRHGNLINVITESQESFNAIFRLSSIYSNHLAPSRDIARSLSRIEGMKRRLGGGYWLVEESEGCNSWVCSGPGVRGYMKTRPSIQRHLGWS</sequence>
<dbReference type="Proteomes" id="UP000054196">
    <property type="component" value="Unassembled WGS sequence"/>
</dbReference>
<protein>
    <submittedName>
        <fullName evidence="1">Uncharacterized protein</fullName>
    </submittedName>
</protein>
<dbReference type="AlphaFoldDB" id="R7S2B0"/>
<keyword evidence="2" id="KW-1185">Reference proteome</keyword>
<dbReference type="eggNOG" id="ENOG502SJ45">
    <property type="taxonomic scope" value="Eukaryota"/>
</dbReference>
<dbReference type="OrthoDB" id="2506088at2759"/>